<protein>
    <submittedName>
        <fullName evidence="1">Uncharacterized protein</fullName>
    </submittedName>
</protein>
<sequence>MYSAFAGSAIAQGPCVGRIDRWSEWNPTSREPLWLLLSGATDPPKEIGISKRRTRDAQGDRNGVFLAGVTRDLVNMEDVVGTKLYNTVKDLYLTKDAALRHIALLFEKCKDTNAKPMLYYTGHGEIGTGNWCFADGTVSIIEIFYMVPNGCCYPLIFSDACYSGHWANFCLKKGLSTFHCLAACPEYSTALDTKDKGGDLTLYMTGKKLRPITEPMYSGENRLDFPITNGYETDHYTHFISSHVFNSKNILISQSMHDGFFSGIFAISKLYNPRPATSWGIKRNYDAFLEFVNEEWKWVDGKSKGIYSLACDEKFGFGVFFMKGYGTTQVIIESTDDIEKQWDDGLKITSCAALDSTFYIIMTEDTKEYHGKQQKWFTRSTWSATNAEIQEGYKEGKAITGICYSSGLKQYFVVMTASMGAQCFDWFDTTEQKAMNDWELEKFKQGFHPTIIFMDPTDNNILIVMTKDENRSVFVRRSHFKLR</sequence>
<accession>A0ABN8LN61</accession>
<keyword evidence="2" id="KW-1185">Reference proteome</keyword>
<reference evidence="1 2" key="1">
    <citation type="submission" date="2022-05" db="EMBL/GenBank/DDBJ databases">
        <authorList>
            <consortium name="Genoscope - CEA"/>
            <person name="William W."/>
        </authorList>
    </citation>
    <scope>NUCLEOTIDE SEQUENCE [LARGE SCALE GENOMIC DNA]</scope>
</reference>
<comment type="caution">
    <text evidence="1">The sequence shown here is derived from an EMBL/GenBank/DDBJ whole genome shotgun (WGS) entry which is preliminary data.</text>
</comment>
<proteinExistence type="predicted"/>
<gene>
    <name evidence="1" type="ORF">PEVE_00043927</name>
</gene>
<name>A0ABN8LN61_9CNID</name>
<organism evidence="1 2">
    <name type="scientific">Porites evermanni</name>
    <dbReference type="NCBI Taxonomy" id="104178"/>
    <lineage>
        <taxon>Eukaryota</taxon>
        <taxon>Metazoa</taxon>
        <taxon>Cnidaria</taxon>
        <taxon>Anthozoa</taxon>
        <taxon>Hexacorallia</taxon>
        <taxon>Scleractinia</taxon>
        <taxon>Fungiina</taxon>
        <taxon>Poritidae</taxon>
        <taxon>Porites</taxon>
    </lineage>
</organism>
<dbReference type="EMBL" id="CALNXI010000091">
    <property type="protein sequence ID" value="CAH3018602.1"/>
    <property type="molecule type" value="Genomic_DNA"/>
</dbReference>
<dbReference type="Proteomes" id="UP001159427">
    <property type="component" value="Unassembled WGS sequence"/>
</dbReference>
<evidence type="ECO:0000313" key="2">
    <source>
        <dbReference type="Proteomes" id="UP001159427"/>
    </source>
</evidence>
<evidence type="ECO:0000313" key="1">
    <source>
        <dbReference type="EMBL" id="CAH3018602.1"/>
    </source>
</evidence>